<proteinExistence type="predicted"/>
<evidence type="ECO:0000313" key="1">
    <source>
        <dbReference type="EMBL" id="THV60705.1"/>
    </source>
</evidence>
<organism evidence="1 2">
    <name type="scientific">Chryseobacterium candidae</name>
    <dbReference type="NCBI Taxonomy" id="1978493"/>
    <lineage>
        <taxon>Bacteria</taxon>
        <taxon>Pseudomonadati</taxon>
        <taxon>Bacteroidota</taxon>
        <taxon>Flavobacteriia</taxon>
        <taxon>Flavobacteriales</taxon>
        <taxon>Weeksellaceae</taxon>
        <taxon>Chryseobacterium group</taxon>
        <taxon>Chryseobacterium</taxon>
    </lineage>
</organism>
<dbReference type="InterPro" id="IPR017601">
    <property type="entry name" value="DGQHR-contain_dom"/>
</dbReference>
<dbReference type="NCBIfam" id="TIGR03187">
    <property type="entry name" value="DGQHR"/>
    <property type="match status" value="1"/>
</dbReference>
<dbReference type="Pfam" id="PF14072">
    <property type="entry name" value="DndB"/>
    <property type="match status" value="1"/>
</dbReference>
<protein>
    <submittedName>
        <fullName evidence="1">DGQHR domain-containing protein</fullName>
    </submittedName>
</protein>
<gene>
    <name evidence="1" type="ORF">EK417_08950</name>
</gene>
<dbReference type="Proteomes" id="UP000306038">
    <property type="component" value="Unassembled WGS sequence"/>
</dbReference>
<dbReference type="EMBL" id="SDLV01000016">
    <property type="protein sequence ID" value="THV60705.1"/>
    <property type="molecule type" value="Genomic_DNA"/>
</dbReference>
<sequence>MEMIKSKLILPCVRGQIGDWIYYSSFMSASQIVEWVKPAKDIREAKSLDEELQRTLRARAKEIAKYLFTRESRFFNSIVIGVYGGLPDWHEFIVENKIIELGGDSDEFKSNIGLLEFLGNEQMFAIDGQHRIAGIQYAVNNKDEIKGEKQEIDKDRYPVILVAHIDDELGKKRTRQLFSDINRKAKPVPKKDQIIIDEETLSHIVTRRVYAGYKYFDNGNLIDHLHEATNLKFDDKEHFTNLTNLNTVVTKLKPLYKKHKGTDDWDEKNIEDLKDIVFDFFDTVIDIIPEYKKFFIDKTVTLENLRKDNKYILFRPIGITLLSKIYQYYIKNKTKDEFKSDITKINFVAPETDLNKILWNNKKMEAKGANQSLAFNLILYLLGNRVDKEKLLQDYRQVLKNDTIDLPERKITLS</sequence>
<dbReference type="CDD" id="cd16414">
    <property type="entry name" value="dndB_like"/>
    <property type="match status" value="1"/>
</dbReference>
<dbReference type="RefSeq" id="WP_136521957.1">
    <property type="nucleotide sequence ID" value="NZ_SDLV01000016.1"/>
</dbReference>
<name>A0ABY2R8E4_9FLAO</name>
<evidence type="ECO:0000313" key="2">
    <source>
        <dbReference type="Proteomes" id="UP000306038"/>
    </source>
</evidence>
<accession>A0ABY2R8E4</accession>
<dbReference type="InterPro" id="IPR017642">
    <property type="entry name" value="DNA_S_mod_DndB"/>
</dbReference>
<comment type="caution">
    <text evidence="1">The sequence shown here is derived from an EMBL/GenBank/DDBJ whole genome shotgun (WGS) entry which is preliminary data.</text>
</comment>
<keyword evidence="2" id="KW-1185">Reference proteome</keyword>
<reference evidence="1 2" key="1">
    <citation type="submission" date="2019-01" db="EMBL/GenBank/DDBJ databases">
        <authorList>
            <person name="B I."/>
            <person name="Ch S."/>
            <person name="Ch V.R."/>
        </authorList>
    </citation>
    <scope>NUCLEOTIDE SEQUENCE [LARGE SCALE GENOMIC DNA]</scope>
    <source>
        <strain evidence="1 2">JC507</strain>
    </source>
</reference>